<dbReference type="Proteomes" id="UP000324738">
    <property type="component" value="Unassembled WGS sequence"/>
</dbReference>
<accession>A0A5B0DUC6</accession>
<proteinExistence type="predicted"/>
<keyword evidence="3" id="KW-1185">Reference proteome</keyword>
<evidence type="ECO:0000259" key="1">
    <source>
        <dbReference type="Pfam" id="PF21834"/>
    </source>
</evidence>
<sequence>MMPTSADNLQLRPCRNRKTGVFQHPFCELRVATTGDMQLLRPEKIMPKYHLNICCGDNVIVDLEGSELENLEKAQSEAVADARDMMSRAILDGRDLSSNHWIEIMDEHGQLVATVHFADTIET</sequence>
<dbReference type="InterPro" id="IPR054189">
    <property type="entry name" value="DUF6894"/>
</dbReference>
<dbReference type="AlphaFoldDB" id="A0A5B0DUC6"/>
<organism evidence="2 3">
    <name type="scientific">Aureimonas fodinaquatilis</name>
    <dbReference type="NCBI Taxonomy" id="2565783"/>
    <lineage>
        <taxon>Bacteria</taxon>
        <taxon>Pseudomonadati</taxon>
        <taxon>Pseudomonadota</taxon>
        <taxon>Alphaproteobacteria</taxon>
        <taxon>Hyphomicrobiales</taxon>
        <taxon>Aurantimonadaceae</taxon>
        <taxon>Aureimonas</taxon>
    </lineage>
</organism>
<dbReference type="Pfam" id="PF21834">
    <property type="entry name" value="DUF6894"/>
    <property type="match status" value="1"/>
</dbReference>
<protein>
    <recommendedName>
        <fullName evidence="1">DUF6894 domain-containing protein</fullName>
    </recommendedName>
</protein>
<dbReference type="RefSeq" id="WP_188052262.1">
    <property type="nucleotide sequence ID" value="NZ_VTWH01000002.1"/>
</dbReference>
<name>A0A5B0DUC6_9HYPH</name>
<reference evidence="2 3" key="1">
    <citation type="submission" date="2019-08" db="EMBL/GenBank/DDBJ databases">
        <title>Aureimonas fodiniaquatilis sp. nov., isolated from a coal mine wastewater.</title>
        <authorList>
            <person name="Kim W."/>
        </authorList>
    </citation>
    <scope>NUCLEOTIDE SEQUENCE [LARGE SCALE GENOMIC DNA]</scope>
    <source>
        <strain evidence="2 3">CAU 1482</strain>
    </source>
</reference>
<gene>
    <name evidence="2" type="ORF">FPY71_07590</name>
</gene>
<feature type="domain" description="DUF6894" evidence="1">
    <location>
        <begin position="49"/>
        <end position="118"/>
    </location>
</feature>
<evidence type="ECO:0000313" key="3">
    <source>
        <dbReference type="Proteomes" id="UP000324738"/>
    </source>
</evidence>
<comment type="caution">
    <text evidence="2">The sequence shown here is derived from an EMBL/GenBank/DDBJ whole genome shotgun (WGS) entry which is preliminary data.</text>
</comment>
<evidence type="ECO:0000313" key="2">
    <source>
        <dbReference type="EMBL" id="KAA0970374.1"/>
    </source>
</evidence>
<dbReference type="EMBL" id="VTWH01000002">
    <property type="protein sequence ID" value="KAA0970374.1"/>
    <property type="molecule type" value="Genomic_DNA"/>
</dbReference>